<comment type="caution">
    <text evidence="1">The sequence shown here is derived from an EMBL/GenBank/DDBJ whole genome shotgun (WGS) entry which is preliminary data.</text>
</comment>
<name>A0A498HGP3_MALDO</name>
<dbReference type="Proteomes" id="UP000290289">
    <property type="component" value="Chromosome 17"/>
</dbReference>
<reference evidence="1 2" key="1">
    <citation type="submission" date="2018-10" db="EMBL/GenBank/DDBJ databases">
        <title>A high-quality apple genome assembly.</title>
        <authorList>
            <person name="Hu J."/>
        </authorList>
    </citation>
    <scope>NUCLEOTIDE SEQUENCE [LARGE SCALE GENOMIC DNA]</scope>
    <source>
        <strain evidence="2">cv. HFTH1</strain>
        <tissue evidence="1">Young leaf</tissue>
    </source>
</reference>
<sequence length="99" mass="11368">MNLWDLGMMLNSVNEFCILRALKVHGRPSRASKIYEVFSMNLWYCYCLVGRASSHSSCCQYDFGKRSFQELWRSMMSPSYGNQMANCLVNFGVGHVGIH</sequence>
<keyword evidence="2" id="KW-1185">Reference proteome</keyword>
<accession>A0A498HGP3</accession>
<evidence type="ECO:0000313" key="1">
    <source>
        <dbReference type="EMBL" id="RXH68301.1"/>
    </source>
</evidence>
<dbReference type="EMBL" id="RDQH01000343">
    <property type="protein sequence ID" value="RXH68301.1"/>
    <property type="molecule type" value="Genomic_DNA"/>
</dbReference>
<gene>
    <name evidence="1" type="ORF">DVH24_028448</name>
</gene>
<proteinExistence type="predicted"/>
<organism evidence="1 2">
    <name type="scientific">Malus domestica</name>
    <name type="common">Apple</name>
    <name type="synonym">Pyrus malus</name>
    <dbReference type="NCBI Taxonomy" id="3750"/>
    <lineage>
        <taxon>Eukaryota</taxon>
        <taxon>Viridiplantae</taxon>
        <taxon>Streptophyta</taxon>
        <taxon>Embryophyta</taxon>
        <taxon>Tracheophyta</taxon>
        <taxon>Spermatophyta</taxon>
        <taxon>Magnoliopsida</taxon>
        <taxon>eudicotyledons</taxon>
        <taxon>Gunneridae</taxon>
        <taxon>Pentapetalae</taxon>
        <taxon>rosids</taxon>
        <taxon>fabids</taxon>
        <taxon>Rosales</taxon>
        <taxon>Rosaceae</taxon>
        <taxon>Amygdaloideae</taxon>
        <taxon>Maleae</taxon>
        <taxon>Malus</taxon>
    </lineage>
</organism>
<evidence type="ECO:0000313" key="2">
    <source>
        <dbReference type="Proteomes" id="UP000290289"/>
    </source>
</evidence>
<dbReference type="AlphaFoldDB" id="A0A498HGP3"/>
<protein>
    <submittedName>
        <fullName evidence="1">Uncharacterized protein</fullName>
    </submittedName>
</protein>